<dbReference type="PANTHER" id="PTHR44360">
    <property type="entry name" value="DNAJ HOMOLOG SUBFAMILY B MEMBER 9"/>
    <property type="match status" value="1"/>
</dbReference>
<protein>
    <recommendedName>
        <fullName evidence="2">DnaJ homolog subfamily B member 9</fullName>
    </recommendedName>
    <alternativeName>
        <fullName evidence="3">Endoplasmic reticulum DNA J domain-containing protein 4</fullName>
    </alternativeName>
</protein>
<dbReference type="GO" id="GO:0051087">
    <property type="term" value="F:protein-folding chaperone binding"/>
    <property type="evidence" value="ECO:0007669"/>
    <property type="project" value="TreeGrafter"/>
</dbReference>
<dbReference type="InterPro" id="IPR001623">
    <property type="entry name" value="DnaJ_domain"/>
</dbReference>
<comment type="function">
    <text evidence="4">Co-chaperone for Hsp70 protein HSPA5/BiP that acts as a key repressor of the ERN1/IRE1-mediated unfolded protein response (UPR). J domain-containing co-chaperones stimulate the ATPase activity of Hsp70 proteins and are required for efficient substrate recognition by Hsp70 proteins. In the unstressed endoplasmic reticulum, interacts with the luminal region of ERN1/IRE1 and selectively recruits HSPA5/BiP: HSPA5/BiP disrupts the dimerization of the active ERN1/IRE1 luminal region, thereby inactivating ERN1/IRE1. Also involved in endoplasmic reticulum-associated degradation (ERAD) of misfolded proteins. Required for survival of B-cell progenitors and normal antibody production.</text>
</comment>
<dbReference type="InterPro" id="IPR036869">
    <property type="entry name" value="J_dom_sf"/>
</dbReference>
<dbReference type="Pfam" id="PF00226">
    <property type="entry name" value="DnaJ"/>
    <property type="match status" value="1"/>
</dbReference>
<dbReference type="GO" id="GO:0036503">
    <property type="term" value="P:ERAD pathway"/>
    <property type="evidence" value="ECO:0007669"/>
    <property type="project" value="TreeGrafter"/>
</dbReference>
<dbReference type="SMART" id="SM00271">
    <property type="entry name" value="DnaJ"/>
    <property type="match status" value="1"/>
</dbReference>
<dbReference type="InterPro" id="IPR051948">
    <property type="entry name" value="Hsp70_co-chaperone_J-domain"/>
</dbReference>
<evidence type="ECO:0000256" key="3">
    <source>
        <dbReference type="ARBA" id="ARBA00041533"/>
    </source>
</evidence>
<evidence type="ECO:0000256" key="2">
    <source>
        <dbReference type="ARBA" id="ARBA00040158"/>
    </source>
</evidence>
<dbReference type="EMBL" id="CAEY01001987">
    <property type="status" value="NOT_ANNOTATED_CDS"/>
    <property type="molecule type" value="Genomic_DNA"/>
</dbReference>
<dbReference type="GO" id="GO:0005783">
    <property type="term" value="C:endoplasmic reticulum"/>
    <property type="evidence" value="ECO:0007669"/>
    <property type="project" value="TreeGrafter"/>
</dbReference>
<dbReference type="HOGENOM" id="CLU_2625175_0_0_1"/>
<keyword evidence="1" id="KW-0143">Chaperone</keyword>
<organism evidence="7 8">
    <name type="scientific">Tetranychus urticae</name>
    <name type="common">Two-spotted spider mite</name>
    <dbReference type="NCBI Taxonomy" id="32264"/>
    <lineage>
        <taxon>Eukaryota</taxon>
        <taxon>Metazoa</taxon>
        <taxon>Ecdysozoa</taxon>
        <taxon>Arthropoda</taxon>
        <taxon>Chelicerata</taxon>
        <taxon>Arachnida</taxon>
        <taxon>Acari</taxon>
        <taxon>Acariformes</taxon>
        <taxon>Trombidiformes</taxon>
        <taxon>Prostigmata</taxon>
        <taxon>Eleutherengona</taxon>
        <taxon>Raphignathae</taxon>
        <taxon>Tetranychoidea</taxon>
        <taxon>Tetranychidae</taxon>
        <taxon>Tetranychus</taxon>
    </lineage>
</organism>
<evidence type="ECO:0000313" key="7">
    <source>
        <dbReference type="EnsemblMetazoa" id="tetur97g00020.1"/>
    </source>
</evidence>
<dbReference type="PRINTS" id="PR00625">
    <property type="entry name" value="JDOMAIN"/>
</dbReference>
<dbReference type="GO" id="GO:0051787">
    <property type="term" value="F:misfolded protein binding"/>
    <property type="evidence" value="ECO:0007669"/>
    <property type="project" value="TreeGrafter"/>
</dbReference>
<name>T1L6M6_TETUR</name>
<dbReference type="PANTHER" id="PTHR44360:SF1">
    <property type="entry name" value="DNAJ HOMOLOG SUBFAMILY B MEMBER 9"/>
    <property type="match status" value="1"/>
</dbReference>
<evidence type="ECO:0000256" key="1">
    <source>
        <dbReference type="ARBA" id="ARBA00023186"/>
    </source>
</evidence>
<reference evidence="7" key="2">
    <citation type="submission" date="2015-06" db="UniProtKB">
        <authorList>
            <consortium name="EnsemblMetazoa"/>
        </authorList>
    </citation>
    <scope>IDENTIFICATION</scope>
</reference>
<dbReference type="AlphaFoldDB" id="T1L6M6"/>
<accession>T1L6M6</accession>
<evidence type="ECO:0000256" key="4">
    <source>
        <dbReference type="ARBA" id="ARBA00045428"/>
    </source>
</evidence>
<dbReference type="STRING" id="32264.T1L6M6"/>
<dbReference type="PROSITE" id="PS50076">
    <property type="entry name" value="DNAJ_2"/>
    <property type="match status" value="1"/>
</dbReference>
<dbReference type="Proteomes" id="UP000015104">
    <property type="component" value="Unassembled WGS sequence"/>
</dbReference>
<dbReference type="EnsemblMetazoa" id="tetur97g00020.1">
    <property type="protein sequence ID" value="tetur97g00020.1"/>
    <property type="gene ID" value="tetur97g00020"/>
</dbReference>
<sequence length="78" mass="9001">MDVDLNICYRVLSLHYNATASEVKKAYKRMALRYHPDKNKSPGAKDKFQAINNAYTKIMAAAYAIYESQQNKKQKITK</sequence>
<proteinExistence type="predicted"/>
<evidence type="ECO:0000256" key="5">
    <source>
        <dbReference type="ARBA" id="ARBA00046365"/>
    </source>
</evidence>
<dbReference type="eggNOG" id="KOG0714">
    <property type="taxonomic scope" value="Eukaryota"/>
</dbReference>
<dbReference type="CDD" id="cd06257">
    <property type="entry name" value="DnaJ"/>
    <property type="match status" value="1"/>
</dbReference>
<reference evidence="8" key="1">
    <citation type="submission" date="2011-08" db="EMBL/GenBank/DDBJ databases">
        <authorList>
            <person name="Rombauts S."/>
        </authorList>
    </citation>
    <scope>NUCLEOTIDE SEQUENCE</scope>
    <source>
        <strain evidence="8">London</strain>
    </source>
</reference>
<evidence type="ECO:0000259" key="6">
    <source>
        <dbReference type="PROSITE" id="PS50076"/>
    </source>
</evidence>
<keyword evidence="8" id="KW-1185">Reference proteome</keyword>
<dbReference type="SUPFAM" id="SSF46565">
    <property type="entry name" value="Chaperone J-domain"/>
    <property type="match status" value="1"/>
</dbReference>
<dbReference type="Gene3D" id="1.10.287.110">
    <property type="entry name" value="DnaJ domain"/>
    <property type="match status" value="1"/>
</dbReference>
<comment type="subunit">
    <text evidence="5">Interacts with HSPA5/BiP; interaction is direct. Interacts with ERN1/IRE1 (via the luminal region). Interacts with DERL1.</text>
</comment>
<feature type="domain" description="J" evidence="6">
    <location>
        <begin position="7"/>
        <end position="78"/>
    </location>
</feature>
<evidence type="ECO:0000313" key="8">
    <source>
        <dbReference type="Proteomes" id="UP000015104"/>
    </source>
</evidence>